<dbReference type="RefSeq" id="WP_004518311.1">
    <property type="nucleotide sequence ID" value="NZ_FNOF01000001.1"/>
</dbReference>
<keyword evidence="1" id="KW-0812">Transmembrane</keyword>
<dbReference type="Proteomes" id="UP000182573">
    <property type="component" value="Unassembled WGS sequence"/>
</dbReference>
<dbReference type="AlphaFoldDB" id="A0A1H2Q6E8"/>
<organism evidence="2 3">
    <name type="scientific">Haloarcula vallismortis</name>
    <name type="common">Halobacterium vallismortis</name>
    <dbReference type="NCBI Taxonomy" id="28442"/>
    <lineage>
        <taxon>Archaea</taxon>
        <taxon>Methanobacteriati</taxon>
        <taxon>Methanobacteriota</taxon>
        <taxon>Stenosarchaea group</taxon>
        <taxon>Halobacteria</taxon>
        <taxon>Halobacteriales</taxon>
        <taxon>Haloarculaceae</taxon>
        <taxon>Haloarcula</taxon>
    </lineage>
</organism>
<keyword evidence="1" id="KW-1133">Transmembrane helix</keyword>
<gene>
    <name evidence="2" type="ORF">SAMN05443574_10185</name>
</gene>
<evidence type="ECO:0000313" key="2">
    <source>
        <dbReference type="EMBL" id="SDW02580.1"/>
    </source>
</evidence>
<name>A0A1H2Q6E8_HALVA</name>
<feature type="transmembrane region" description="Helical" evidence="1">
    <location>
        <begin position="44"/>
        <end position="64"/>
    </location>
</feature>
<evidence type="ECO:0000256" key="1">
    <source>
        <dbReference type="SAM" id="Phobius"/>
    </source>
</evidence>
<accession>A0A1H2Q6E8</accession>
<evidence type="ECO:0000313" key="3">
    <source>
        <dbReference type="Proteomes" id="UP000182573"/>
    </source>
</evidence>
<reference evidence="2 3" key="1">
    <citation type="submission" date="2016-10" db="EMBL/GenBank/DDBJ databases">
        <authorList>
            <person name="de Groot N.N."/>
        </authorList>
    </citation>
    <scope>NUCLEOTIDE SEQUENCE [LARGE SCALE GENOMIC DNA]</scope>
    <source>
        <strain evidence="2 3">DSM 3756</strain>
    </source>
</reference>
<proteinExistence type="predicted"/>
<protein>
    <submittedName>
        <fullName evidence="2">Uncharacterized protein</fullName>
    </submittedName>
</protein>
<dbReference type="EMBL" id="FNOF01000001">
    <property type="protein sequence ID" value="SDW02580.1"/>
    <property type="molecule type" value="Genomic_DNA"/>
</dbReference>
<keyword evidence="1" id="KW-0472">Membrane</keyword>
<sequence length="78" mass="8217">MSESTLKRSLHRGVATLLVPLGLLLIQAQVITRNLAGVVESPLPGLSRAVGTAFVVGATLYLLASGLRQVYRAADTPF</sequence>